<evidence type="ECO:0000313" key="2">
    <source>
        <dbReference type="EMBL" id="DAA04297.1"/>
    </source>
</evidence>
<feature type="compositionally biased region" description="Polar residues" evidence="1">
    <location>
        <begin position="45"/>
        <end position="64"/>
    </location>
</feature>
<protein>
    <submittedName>
        <fullName evidence="2">HDC15213</fullName>
    </submittedName>
</protein>
<reference evidence="2" key="1">
    <citation type="journal article" date="2003" name="Genome Biol.">
        <title>An integrated gene annotation and transcriptional profiling approach towards the full gene content of the Drosophila genome.</title>
        <authorList>
            <person name="Hild M."/>
            <person name="Beckmann B."/>
            <person name="Haas S.A."/>
            <person name="Koch B."/>
            <person name="Solovyev V."/>
            <person name="Busold C."/>
            <person name="Fellenberg K."/>
            <person name="Boutros M."/>
            <person name="Vingron M."/>
            <person name="Sauer F."/>
            <person name="Hoheisel J.D."/>
            <person name="Paro R."/>
        </authorList>
    </citation>
    <scope>NUCLEOTIDE SEQUENCE</scope>
</reference>
<gene>
    <name evidence="2" type="ORF">HDC15213</name>
</gene>
<dbReference type="EMBL" id="BK002792">
    <property type="protein sequence ID" value="DAA04297.1"/>
    <property type="molecule type" value="Genomic_DNA"/>
</dbReference>
<proteinExistence type="predicted"/>
<organism evidence="2">
    <name type="scientific">Drosophila melanogaster</name>
    <name type="common">Fruit fly</name>
    <dbReference type="NCBI Taxonomy" id="7227"/>
    <lineage>
        <taxon>Eukaryota</taxon>
        <taxon>Metazoa</taxon>
        <taxon>Ecdysozoa</taxon>
        <taxon>Arthropoda</taxon>
        <taxon>Hexapoda</taxon>
        <taxon>Insecta</taxon>
        <taxon>Pterygota</taxon>
        <taxon>Neoptera</taxon>
        <taxon>Endopterygota</taxon>
        <taxon>Diptera</taxon>
        <taxon>Brachycera</taxon>
        <taxon>Muscomorpha</taxon>
        <taxon>Ephydroidea</taxon>
        <taxon>Drosophilidae</taxon>
        <taxon>Drosophila</taxon>
        <taxon>Sophophora</taxon>
    </lineage>
</organism>
<feature type="region of interest" description="Disordered" evidence="1">
    <location>
        <begin position="101"/>
        <end position="127"/>
    </location>
</feature>
<feature type="compositionally biased region" description="Basic residues" evidence="1">
    <location>
        <begin position="7"/>
        <end position="20"/>
    </location>
</feature>
<feature type="region of interest" description="Disordered" evidence="1">
    <location>
        <begin position="1"/>
        <end position="80"/>
    </location>
</feature>
<name>Q6IJC4_DROME</name>
<dbReference type="AlphaFoldDB" id="Q6IJC4"/>
<evidence type="ECO:0000256" key="1">
    <source>
        <dbReference type="SAM" id="MobiDB-lite"/>
    </source>
</evidence>
<accession>Q6IJC4</accession>
<feature type="compositionally biased region" description="Basic and acidic residues" evidence="1">
    <location>
        <begin position="101"/>
        <end position="111"/>
    </location>
</feature>
<sequence>MQSNGKHTIRNPKLKLHWPHSRGEQLALPAGKKPGRWFKAVRSEPQCQHQFMKQHQDQAPTNQWKKPPTDSPPAKHNRKKAPDGVALFFLCVIFRGKEETGKGERHIKDSPPFRPRQLLSSSGEGTPTLAHPPDVFLPCRARSQVERQLRLLLFPLLTLSRQRHLPGGLGERFIVLRLMQCDSEPLFRLLYILSPSVRGQQAFARRHKSILHIRHAAPLR</sequence>